<dbReference type="EMBL" id="SNZV01000001">
    <property type="protein sequence ID" value="TDS17436.1"/>
    <property type="molecule type" value="Genomic_DNA"/>
</dbReference>
<protein>
    <submittedName>
        <fullName evidence="1">Uncharacterized protein</fullName>
    </submittedName>
</protein>
<evidence type="ECO:0000313" key="2">
    <source>
        <dbReference type="Proteomes" id="UP000294752"/>
    </source>
</evidence>
<organism evidence="1 2">
    <name type="scientific">Sphingobacterium paludis</name>
    <dbReference type="NCBI Taxonomy" id="1476465"/>
    <lineage>
        <taxon>Bacteria</taxon>
        <taxon>Pseudomonadati</taxon>
        <taxon>Bacteroidota</taxon>
        <taxon>Sphingobacteriia</taxon>
        <taxon>Sphingobacteriales</taxon>
        <taxon>Sphingobacteriaceae</taxon>
        <taxon>Sphingobacterium</taxon>
    </lineage>
</organism>
<name>A0A4R7DE36_9SPHI</name>
<keyword evidence="2" id="KW-1185">Reference proteome</keyword>
<proteinExistence type="predicted"/>
<sequence>MPLLIYTNHWEEVGNKPISFFYAKRHPSQAKDAGTPDLAILPLLYYSKSAINLLIR</sequence>
<gene>
    <name evidence="1" type="ORF">B0I21_101301</name>
</gene>
<reference evidence="1 2" key="1">
    <citation type="submission" date="2019-03" db="EMBL/GenBank/DDBJ databases">
        <title>Genomic Encyclopedia of Type Strains, Phase III (KMG-III): the genomes of soil and plant-associated and newly described type strains.</title>
        <authorList>
            <person name="Whitman W."/>
        </authorList>
    </citation>
    <scope>NUCLEOTIDE SEQUENCE [LARGE SCALE GENOMIC DNA]</scope>
    <source>
        <strain evidence="1 2">CGMCC 1.12801</strain>
    </source>
</reference>
<accession>A0A4R7DE36</accession>
<comment type="caution">
    <text evidence="1">The sequence shown here is derived from an EMBL/GenBank/DDBJ whole genome shotgun (WGS) entry which is preliminary data.</text>
</comment>
<dbReference type="AlphaFoldDB" id="A0A4R7DE36"/>
<evidence type="ECO:0000313" key="1">
    <source>
        <dbReference type="EMBL" id="TDS17436.1"/>
    </source>
</evidence>
<dbReference type="Proteomes" id="UP000294752">
    <property type="component" value="Unassembled WGS sequence"/>
</dbReference>